<dbReference type="PROSITE" id="PS51030">
    <property type="entry name" value="NUCLEAR_REC_DBD_2"/>
    <property type="match status" value="1"/>
</dbReference>
<dbReference type="Gene3D" id="1.20.1070.10">
    <property type="entry name" value="Rhodopsin 7-helix transmembrane proteins"/>
    <property type="match status" value="1"/>
</dbReference>
<dbReference type="EnsemblMetazoa" id="PPA10843.1">
    <property type="protein sequence ID" value="PPA10843.1"/>
    <property type="gene ID" value="WBGene00100397"/>
</dbReference>
<dbReference type="GO" id="GO:0043565">
    <property type="term" value="F:sequence-specific DNA binding"/>
    <property type="evidence" value="ECO:0007669"/>
    <property type="project" value="InterPro"/>
</dbReference>
<dbReference type="SUPFAM" id="SSF48508">
    <property type="entry name" value="Nuclear receptor ligand-binding domain"/>
    <property type="match status" value="1"/>
</dbReference>
<name>A0A2A6CJL4_PRIPA</name>
<organism evidence="1 2">
    <name type="scientific">Pristionchus pacificus</name>
    <name type="common">Parasitic nematode worm</name>
    <dbReference type="NCBI Taxonomy" id="54126"/>
    <lineage>
        <taxon>Eukaryota</taxon>
        <taxon>Metazoa</taxon>
        <taxon>Ecdysozoa</taxon>
        <taxon>Nematoda</taxon>
        <taxon>Chromadorea</taxon>
        <taxon>Rhabditida</taxon>
        <taxon>Rhabditina</taxon>
        <taxon>Diplogasteromorpha</taxon>
        <taxon>Diplogasteroidea</taxon>
        <taxon>Neodiplogasteridae</taxon>
        <taxon>Pristionchus</taxon>
    </lineage>
</organism>
<dbReference type="SUPFAM" id="SSF81321">
    <property type="entry name" value="Family A G protein-coupled receptor-like"/>
    <property type="match status" value="1"/>
</dbReference>
<dbReference type="InterPro" id="IPR013088">
    <property type="entry name" value="Znf_NHR/GATA"/>
</dbReference>
<dbReference type="InterPro" id="IPR001628">
    <property type="entry name" value="Znf_hrmn_rcpt"/>
</dbReference>
<evidence type="ECO:0000313" key="2">
    <source>
        <dbReference type="Proteomes" id="UP000005239"/>
    </source>
</evidence>
<sequence length="1484" mass="170453">MVAVNSGVHLAMFTTYLELAVSIFATTFVVVFLYTLITSALHKSCKFVFRQIHFEIRCYRVFLIMNGLGLLLLSTSHISVAVYRLMRPCAWLAQDIVANVPLFLHQLAYGTCTVSMLLITIERTIIGLNPRLYVDKKSNQCGMIAVCVLSEVFIALPCIMLVQDGPIINGQKLYTTSEIKQQIACLICTVLDMLAVVMVIIAFACSSQRYNRVFSKSPLATRYQIKEVISLTRVLISICSSSLFFRFVVIVLAYFAFTDEKVLHLFFTIIRFCCTAAAIVEPTLLLTRHRMLRKRLRLIIGISEREVMPQIERDPAAIANVYFDAFNMSIPSMNLARLTTWIELAASVSATPLVFLLLYTLITSVLNRGCNSVQYPIILPSTLLQQLHRNIIPHHDRTNDNRVETKFIRRQKCLAMVAHHKNIFATVHVVRFIIVNDGCIFIFPIITTVQQELFQIDIRNSISKVIELTRVFIPICCSSLTFHFTVIALAYFAFTDESLLDIFFTTIRFCCTTSAVVEPLLMLSRHRLLRKRLRLLLGLSDGERYQEVRDAATVSNVYFDAFNNALNKKRIGQLFCPCALIFVKFAEESQRDITTKYPHAMDASRSSVELSLKKQSFECPFENNCLIQMQLHKKQKRRNCRSCRFKKCVEVGMNPLAIVTVSGDHDPSIGRVISSNRLVFIDERMDSMLEDLFYTENRFQSLRMSIHNLQPGLTIECLLNKFSLMGTSFPEMPSISNKSTSSRKIECQLSKRDPLDYSRSPRTFHFWYYMDMVYHVAWISSFDFFNDLDRADQNVIVRKTTLELMTLTTSYFSYMNKSSSCMFPDGMVFNWSDNSFDVIRNCFEINLIDTEQILLKILLLCNPTWEQLSSSSREKLSGVRKKYTNILMKFCMNKYGRTEGATRMVTIIHLMNTIIHKTSKARSFMMMLSIMRLHISSEKLSDQICGIDELVFLTMNCLCLLCLTTSHASVAVYRLIFPGEWKAPDVVSNIPLFFHQLSYSSCTVTLFLITIERTIIGLKPNLYVDKNVSRWSLITVCVLSEILIALPSAMLMQDGPTVFGIKLFAASETFQKTSLLLFMSFDLSSLTMVAFSFFRSSQQYNKNFSKSTLGTRYQKREVIGLTRVFIPICCSSLTFHFTVIALAYFAFTDESLLDIFFTTIRFCCTTSAVVEPLLMLSRHRLLRKRLRLLLGLSDGERHQEVRDAATVSNVYFDAFNNALNKKRIGQYRRQQPRKNEDETMSCKLRAFKTKCNIVHYGLHNPRRIFTFNNVPLAEPIVKDRNVEKVFVKDLGVHFPPTLSFSYHISKVVIKARTKKNLLFKSFRSKCPIIYSKAFTTFILPNIEYCSVIWNPTSSVKLTKELERVQRDFTRRLYSRCGLPPVSYSERLRDLKFTTLEQRRFVTDIVFLHSIIHKRYLLDVSSLLITPPLNRTLRNGHSLRSLCPSSPIILKSSSVALPHDPFRKFISSSLSTLFPTSVIHKWLDI</sequence>
<proteinExistence type="predicted"/>
<dbReference type="Proteomes" id="UP000005239">
    <property type="component" value="Unassembled WGS sequence"/>
</dbReference>
<dbReference type="PANTHER" id="PTHR47521:SF7">
    <property type="entry name" value="SERPENTINE RECEPTOR CLASS EPSILON-6"/>
    <property type="match status" value="1"/>
</dbReference>
<dbReference type="GO" id="GO:0003700">
    <property type="term" value="F:DNA-binding transcription factor activity"/>
    <property type="evidence" value="ECO:0007669"/>
    <property type="project" value="InterPro"/>
</dbReference>
<dbReference type="SMART" id="SM00399">
    <property type="entry name" value="ZnF_C4"/>
    <property type="match status" value="1"/>
</dbReference>
<dbReference type="Gene3D" id="1.10.565.10">
    <property type="entry name" value="Retinoid X Receptor"/>
    <property type="match status" value="1"/>
</dbReference>
<reference evidence="2" key="1">
    <citation type="journal article" date="2008" name="Nat. Genet.">
        <title>The Pristionchus pacificus genome provides a unique perspective on nematode lifestyle and parasitism.</title>
        <authorList>
            <person name="Dieterich C."/>
            <person name="Clifton S.W."/>
            <person name="Schuster L.N."/>
            <person name="Chinwalla A."/>
            <person name="Delehaunty K."/>
            <person name="Dinkelacker I."/>
            <person name="Fulton L."/>
            <person name="Fulton R."/>
            <person name="Godfrey J."/>
            <person name="Minx P."/>
            <person name="Mitreva M."/>
            <person name="Roeseler W."/>
            <person name="Tian H."/>
            <person name="Witte H."/>
            <person name="Yang S.P."/>
            <person name="Wilson R.K."/>
            <person name="Sommer R.J."/>
        </authorList>
    </citation>
    <scope>NUCLEOTIDE SEQUENCE [LARGE SCALE GENOMIC DNA]</scope>
    <source>
        <strain evidence="2">PS312</strain>
    </source>
</reference>
<dbReference type="Gene3D" id="3.30.50.10">
    <property type="entry name" value="Erythroid Transcription Factor GATA-1, subunit A"/>
    <property type="match status" value="1"/>
</dbReference>
<reference evidence="1" key="2">
    <citation type="submission" date="2022-06" db="UniProtKB">
        <authorList>
            <consortium name="EnsemblMetazoa"/>
        </authorList>
    </citation>
    <scope>IDENTIFICATION</scope>
    <source>
        <strain evidence="1">PS312</strain>
    </source>
</reference>
<evidence type="ECO:0000313" key="1">
    <source>
        <dbReference type="EnsemblMetazoa" id="PPA10843.1"/>
    </source>
</evidence>
<dbReference type="PROSITE" id="PS51843">
    <property type="entry name" value="NR_LBD"/>
    <property type="match status" value="1"/>
</dbReference>
<dbReference type="Pfam" id="PF00104">
    <property type="entry name" value="Hormone_recep"/>
    <property type="match status" value="1"/>
</dbReference>
<dbReference type="SUPFAM" id="SSF57716">
    <property type="entry name" value="Glucocorticoid receptor-like (DNA-binding domain)"/>
    <property type="match status" value="1"/>
</dbReference>
<accession>A0A2A6CJL4</accession>
<protein>
    <submittedName>
        <fullName evidence="1">Nuclear receptor</fullName>
    </submittedName>
</protein>
<dbReference type="SMART" id="SM00430">
    <property type="entry name" value="HOLI"/>
    <property type="match status" value="1"/>
</dbReference>
<dbReference type="PANTHER" id="PTHR47521">
    <property type="entry name" value="SERPENTINE RECEPTOR, CLASS E (EPSILON)-RELATED"/>
    <property type="match status" value="1"/>
</dbReference>
<keyword evidence="2" id="KW-1185">Reference proteome</keyword>
<dbReference type="InterPro" id="IPR052860">
    <property type="entry name" value="NRL-GPCR1"/>
</dbReference>
<dbReference type="InterPro" id="IPR000536">
    <property type="entry name" value="Nucl_hrmn_rcpt_lig-bd"/>
</dbReference>
<accession>A0A8R1U982</accession>
<gene>
    <name evidence="1" type="primary">WBGene00100397</name>
</gene>
<dbReference type="Pfam" id="PF00105">
    <property type="entry name" value="zf-C4"/>
    <property type="match status" value="1"/>
</dbReference>
<dbReference type="InterPro" id="IPR035500">
    <property type="entry name" value="NHR-like_dom_sf"/>
</dbReference>
<dbReference type="GO" id="GO:0008270">
    <property type="term" value="F:zinc ion binding"/>
    <property type="evidence" value="ECO:0007669"/>
    <property type="project" value="InterPro"/>
</dbReference>